<dbReference type="SUPFAM" id="SSF46565">
    <property type="entry name" value="Chaperone J-domain"/>
    <property type="match status" value="1"/>
</dbReference>
<feature type="region of interest" description="Disordered" evidence="1">
    <location>
        <begin position="14"/>
        <end position="56"/>
    </location>
</feature>
<feature type="compositionally biased region" description="Polar residues" evidence="1">
    <location>
        <begin position="45"/>
        <end position="56"/>
    </location>
</feature>
<dbReference type="InterPro" id="IPR001623">
    <property type="entry name" value="DnaJ_domain"/>
</dbReference>
<dbReference type="PROSITE" id="PS00636">
    <property type="entry name" value="DNAJ_1"/>
    <property type="match status" value="1"/>
</dbReference>
<proteinExistence type="predicted"/>
<dbReference type="InterPro" id="IPR053232">
    <property type="entry name" value="DnaJ_C/III_chloroplastic"/>
</dbReference>
<dbReference type="PROSITE" id="PS50076">
    <property type="entry name" value="DNAJ_2"/>
    <property type="match status" value="1"/>
</dbReference>
<feature type="compositionally biased region" description="Low complexity" evidence="1">
    <location>
        <begin position="15"/>
        <end position="30"/>
    </location>
</feature>
<comment type="caution">
    <text evidence="3">The sequence shown here is derived from an EMBL/GenBank/DDBJ whole genome shotgun (WGS) entry which is preliminary data.</text>
</comment>
<accession>A0ABD1HR22</accession>
<dbReference type="PANTHER" id="PTHR45090:SF4">
    <property type="entry name" value="J DOMAIN-CONTAINING PROTEIN"/>
    <property type="match status" value="1"/>
</dbReference>
<evidence type="ECO:0000313" key="4">
    <source>
        <dbReference type="Proteomes" id="UP001567538"/>
    </source>
</evidence>
<feature type="domain" description="J" evidence="2">
    <location>
        <begin position="61"/>
        <end position="129"/>
    </location>
</feature>
<dbReference type="Pfam" id="PF00226">
    <property type="entry name" value="DnaJ"/>
    <property type="match status" value="1"/>
</dbReference>
<evidence type="ECO:0000256" key="1">
    <source>
        <dbReference type="SAM" id="MobiDB-lite"/>
    </source>
</evidence>
<dbReference type="SMART" id="SM00271">
    <property type="entry name" value="DnaJ"/>
    <property type="match status" value="1"/>
</dbReference>
<reference evidence="3 4" key="1">
    <citation type="submission" date="2024-06" db="EMBL/GenBank/DDBJ databases">
        <title>A chromosome level genome sequence of Diviner's sage (Salvia divinorum).</title>
        <authorList>
            <person name="Ford S.A."/>
            <person name="Ro D.-K."/>
            <person name="Ness R.W."/>
            <person name="Phillips M.A."/>
        </authorList>
    </citation>
    <scope>NUCLEOTIDE SEQUENCE [LARGE SCALE GENOMIC DNA]</scope>
    <source>
        <strain evidence="3">SAF-2024a</strain>
        <tissue evidence="3">Leaf</tissue>
    </source>
</reference>
<organism evidence="3 4">
    <name type="scientific">Salvia divinorum</name>
    <name type="common">Maria pastora</name>
    <name type="synonym">Diviner's sage</name>
    <dbReference type="NCBI Taxonomy" id="28513"/>
    <lineage>
        <taxon>Eukaryota</taxon>
        <taxon>Viridiplantae</taxon>
        <taxon>Streptophyta</taxon>
        <taxon>Embryophyta</taxon>
        <taxon>Tracheophyta</taxon>
        <taxon>Spermatophyta</taxon>
        <taxon>Magnoliopsida</taxon>
        <taxon>eudicotyledons</taxon>
        <taxon>Gunneridae</taxon>
        <taxon>Pentapetalae</taxon>
        <taxon>asterids</taxon>
        <taxon>lamiids</taxon>
        <taxon>Lamiales</taxon>
        <taxon>Lamiaceae</taxon>
        <taxon>Nepetoideae</taxon>
        <taxon>Mentheae</taxon>
        <taxon>Salviinae</taxon>
        <taxon>Salvia</taxon>
        <taxon>Salvia subgen. Calosphace</taxon>
    </lineage>
</organism>
<evidence type="ECO:0000259" key="2">
    <source>
        <dbReference type="PROSITE" id="PS50076"/>
    </source>
</evidence>
<dbReference type="Proteomes" id="UP001567538">
    <property type="component" value="Unassembled WGS sequence"/>
</dbReference>
<gene>
    <name evidence="3" type="ORF">AAHA92_08069</name>
</gene>
<evidence type="ECO:0000313" key="3">
    <source>
        <dbReference type="EMBL" id="KAL1557501.1"/>
    </source>
</evidence>
<dbReference type="EMBL" id="JBEAFC010000004">
    <property type="protein sequence ID" value="KAL1557501.1"/>
    <property type="molecule type" value="Genomic_DNA"/>
</dbReference>
<sequence length="180" mass="20582">MSSKLISGNVPMLQIHSNPIKSPKSISFKSRTQARSPSEGPRACSTAQTHGYSPPAQTKETLYELLGIAEDASSSSVIKKAYKQMARKYHPDVSPPDRVDEYKKRFIMVHEAYETLSDPRTKALYDRDLAFRSGFSSSPYKHKGMEEKECWRSSWESQLDELQRRDCRGRSSWGDQMRNN</sequence>
<name>A0ABD1HR22_SALDI</name>
<dbReference type="Gene3D" id="1.10.287.110">
    <property type="entry name" value="DnaJ domain"/>
    <property type="match status" value="1"/>
</dbReference>
<keyword evidence="4" id="KW-1185">Reference proteome</keyword>
<dbReference type="InterPro" id="IPR018253">
    <property type="entry name" value="DnaJ_domain_CS"/>
</dbReference>
<dbReference type="PRINTS" id="PR00625">
    <property type="entry name" value="JDOMAIN"/>
</dbReference>
<dbReference type="AlphaFoldDB" id="A0ABD1HR22"/>
<dbReference type="InterPro" id="IPR036869">
    <property type="entry name" value="J_dom_sf"/>
</dbReference>
<dbReference type="PANTHER" id="PTHR45090">
    <property type="entry name" value="CHAPERONE PROTEIN DNAJ 20 CHLOROPLASTIC"/>
    <property type="match status" value="1"/>
</dbReference>
<protein>
    <submittedName>
        <fullName evidence="3">Chaperone protein dnaJ 20, chloroplastic-like</fullName>
    </submittedName>
</protein>
<dbReference type="CDD" id="cd06257">
    <property type="entry name" value="DnaJ"/>
    <property type="match status" value="1"/>
</dbReference>